<dbReference type="EMBL" id="JAPJZI010000001">
    <property type="protein sequence ID" value="MDA5397449.1"/>
    <property type="molecule type" value="Genomic_DNA"/>
</dbReference>
<proteinExistence type="predicted"/>
<reference evidence="1" key="1">
    <citation type="submission" date="2022-11" db="EMBL/GenBank/DDBJ databases">
        <title>Draft genome sequence of Hoeflea poritis E7-10 and Hoeflea prorocentri PM5-8, separated from scleractinian coral Porites lutea and marine dinoflagellate.</title>
        <authorList>
            <person name="Zhang G."/>
            <person name="Wei Q."/>
            <person name="Cai L."/>
        </authorList>
    </citation>
    <scope>NUCLEOTIDE SEQUENCE</scope>
    <source>
        <strain evidence="1">PM5-8</strain>
    </source>
</reference>
<dbReference type="AlphaFoldDB" id="A0A9X3ZFZ2"/>
<protein>
    <submittedName>
        <fullName evidence="1">Uncharacterized protein</fullName>
    </submittedName>
</protein>
<organism evidence="1 2">
    <name type="scientific">Hoeflea prorocentri</name>
    <dbReference type="NCBI Taxonomy" id="1922333"/>
    <lineage>
        <taxon>Bacteria</taxon>
        <taxon>Pseudomonadati</taxon>
        <taxon>Pseudomonadota</taxon>
        <taxon>Alphaproteobacteria</taxon>
        <taxon>Hyphomicrobiales</taxon>
        <taxon>Rhizobiaceae</taxon>
        <taxon>Hoeflea</taxon>
    </lineage>
</organism>
<name>A0A9X3ZFZ2_9HYPH</name>
<dbReference type="RefSeq" id="WP_267988911.1">
    <property type="nucleotide sequence ID" value="NZ_JAPJZI010000001.1"/>
</dbReference>
<evidence type="ECO:0000313" key="2">
    <source>
        <dbReference type="Proteomes" id="UP001151234"/>
    </source>
</evidence>
<gene>
    <name evidence="1" type="ORF">OQ273_02585</name>
</gene>
<evidence type="ECO:0000313" key="1">
    <source>
        <dbReference type="EMBL" id="MDA5397449.1"/>
    </source>
</evidence>
<accession>A0A9X3ZFZ2</accession>
<dbReference type="Proteomes" id="UP001151234">
    <property type="component" value="Unassembled WGS sequence"/>
</dbReference>
<sequence length="161" mass="17925">MLADIWMPKADRIFDEIDHQSFPQTALQIIAEQGANRRALGRVGLHLADFAYGLTMSAKTRREEALSEESDGTFELFLKRLTMSGDPYAKGLAYDTWSVFSPTIERVEVTLNRQAPRVIAAGQSIEILPGEVVSLKPLNDSVEICCLFGIARRFLPPARSL</sequence>
<keyword evidence="2" id="KW-1185">Reference proteome</keyword>
<comment type="caution">
    <text evidence="1">The sequence shown here is derived from an EMBL/GenBank/DDBJ whole genome shotgun (WGS) entry which is preliminary data.</text>
</comment>